<keyword evidence="1" id="KW-1133">Transmembrane helix</keyword>
<evidence type="ECO:0000313" key="2">
    <source>
        <dbReference type="EMBL" id="GAA5107960.1"/>
    </source>
</evidence>
<keyword evidence="1" id="KW-0812">Transmembrane</keyword>
<evidence type="ECO:0000313" key="3">
    <source>
        <dbReference type="Proteomes" id="UP001500171"/>
    </source>
</evidence>
<feature type="transmembrane region" description="Helical" evidence="1">
    <location>
        <begin position="65"/>
        <end position="84"/>
    </location>
</feature>
<accession>A0ABP9N2N1</accession>
<comment type="caution">
    <text evidence="2">The sequence shown here is derived from an EMBL/GenBank/DDBJ whole genome shotgun (WGS) entry which is preliminary data.</text>
</comment>
<protein>
    <submittedName>
        <fullName evidence="2">Uncharacterized protein</fullName>
    </submittedName>
</protein>
<dbReference type="Proteomes" id="UP001500171">
    <property type="component" value="Unassembled WGS sequence"/>
</dbReference>
<evidence type="ECO:0000256" key="1">
    <source>
        <dbReference type="SAM" id="Phobius"/>
    </source>
</evidence>
<keyword evidence="3" id="KW-1185">Reference proteome</keyword>
<name>A0ABP9N2N1_9GAMM</name>
<organism evidence="2 3">
    <name type="scientific">Orbus sasakiae</name>
    <dbReference type="NCBI Taxonomy" id="1078475"/>
    <lineage>
        <taxon>Bacteria</taxon>
        <taxon>Pseudomonadati</taxon>
        <taxon>Pseudomonadota</taxon>
        <taxon>Gammaproteobacteria</taxon>
        <taxon>Orbales</taxon>
        <taxon>Orbaceae</taxon>
        <taxon>Orbus</taxon>
    </lineage>
</organism>
<gene>
    <name evidence="2" type="ORF">GCM10023211_09670</name>
</gene>
<proteinExistence type="predicted"/>
<dbReference type="EMBL" id="BAABHY010000001">
    <property type="protein sequence ID" value="GAA5107960.1"/>
    <property type="molecule type" value="Genomic_DNA"/>
</dbReference>
<keyword evidence="1" id="KW-0472">Membrane</keyword>
<sequence length="281" mass="31432">MMGKMNNIKCPRCQSNHNTPLANTFYHCLKCGNNYYSDADNGDGLIVQSSKSAENKSGLSSKLKYFIPACVIGVLAVYFVLPLIHSNNNDVPVTNVLAAENDDDTADTDTILKPWVENGYPRVAYVFYHDKDSNENYLYKANFLTHNRDPDDQNVVSIKSENDELVGYDSLSGEVIPNFTQLVSTPFSADAAVLYVDNDNIIVKNKIESGYQLEMVSAYSGQIIWTLSNKELPGLDILPAYHLANEGKSIELFRNNFRIKLTPNYYIVDKKGQVIGYGKLN</sequence>
<reference evidence="3" key="1">
    <citation type="journal article" date="2019" name="Int. J. Syst. Evol. Microbiol.">
        <title>The Global Catalogue of Microorganisms (GCM) 10K type strain sequencing project: providing services to taxonomists for standard genome sequencing and annotation.</title>
        <authorList>
            <consortium name="The Broad Institute Genomics Platform"/>
            <consortium name="The Broad Institute Genome Sequencing Center for Infectious Disease"/>
            <person name="Wu L."/>
            <person name="Ma J."/>
        </authorList>
    </citation>
    <scope>NUCLEOTIDE SEQUENCE [LARGE SCALE GENOMIC DNA]</scope>
    <source>
        <strain evidence="3">JCM 18050</strain>
    </source>
</reference>